<accession>A0A8K0TKI5</accession>
<protein>
    <recommendedName>
        <fullName evidence="4">C2H2-type domain-containing protein</fullName>
    </recommendedName>
</protein>
<feature type="region of interest" description="Disordered" evidence="1">
    <location>
        <begin position="352"/>
        <end position="401"/>
    </location>
</feature>
<name>A0A8K0TKI5_9PEZI</name>
<dbReference type="PANTHER" id="PTHR38166:SF1">
    <property type="entry name" value="C2H2-TYPE DOMAIN-CONTAINING PROTEIN"/>
    <property type="match status" value="1"/>
</dbReference>
<feature type="region of interest" description="Disordered" evidence="1">
    <location>
        <begin position="482"/>
        <end position="511"/>
    </location>
</feature>
<evidence type="ECO:0008006" key="4">
    <source>
        <dbReference type="Google" id="ProtNLM"/>
    </source>
</evidence>
<sequence length="511" mass="57730">MGHTRAFEVYDFNQALPDEYLDSSLGIETLLIPDFQHNSAPMCAVETNEPAVVDPSQLSIMPLAKDGYDCRGRGCQSHDALNSLLSEITVSKGETRQNVKSSPDSPDEGISRTLSGENLCDTFDTPTSSPNNVERRRKKQKHSKEEPRVVDLTTTHLDKPPEIDQPNHGASGAEDNRLLACPFFRHDPLRNMECMNMRLSRSNDVKQHLRRRHYQTTLSCPMCCQEFATEERFGDHVRSGTCTRKNSETSLTVQKIPLKTQTELKRPPVRHLHRKDQWDAIYNTIFPQDKNPGSPYLDSALGEVIGIVRLFWSQNGSKFAASFLNMRQDSLMEVNSLLSLVTDLLRHIQDNIQKEEDGDDSHTNRPQSTEPTDIKRQQVSGDDLTLMDDSDGKFDSPLSNHSGPGSWFAPSLFDCGHPNFPFDQHFTLPADFEFTDEPFMLPGNWPELDELAVTDTCPAAHAKSHELPHRAWAQTTGPRAFKTKGKRQELHSTKLPILPNASRRKIEKPEH</sequence>
<evidence type="ECO:0000313" key="3">
    <source>
        <dbReference type="Proteomes" id="UP000813385"/>
    </source>
</evidence>
<evidence type="ECO:0000313" key="2">
    <source>
        <dbReference type="EMBL" id="KAH7363181.1"/>
    </source>
</evidence>
<dbReference type="AlphaFoldDB" id="A0A8K0TKI5"/>
<dbReference type="OrthoDB" id="3521097at2759"/>
<keyword evidence="3" id="KW-1185">Reference proteome</keyword>
<feature type="region of interest" description="Disordered" evidence="1">
    <location>
        <begin position="92"/>
        <end position="174"/>
    </location>
</feature>
<proteinExistence type="predicted"/>
<dbReference type="Proteomes" id="UP000813385">
    <property type="component" value="Unassembled WGS sequence"/>
</dbReference>
<reference evidence="2" key="1">
    <citation type="journal article" date="2021" name="Nat. Commun.">
        <title>Genetic determinants of endophytism in the Arabidopsis root mycobiome.</title>
        <authorList>
            <person name="Mesny F."/>
            <person name="Miyauchi S."/>
            <person name="Thiergart T."/>
            <person name="Pickel B."/>
            <person name="Atanasova L."/>
            <person name="Karlsson M."/>
            <person name="Huettel B."/>
            <person name="Barry K.W."/>
            <person name="Haridas S."/>
            <person name="Chen C."/>
            <person name="Bauer D."/>
            <person name="Andreopoulos W."/>
            <person name="Pangilinan J."/>
            <person name="LaButti K."/>
            <person name="Riley R."/>
            <person name="Lipzen A."/>
            <person name="Clum A."/>
            <person name="Drula E."/>
            <person name="Henrissat B."/>
            <person name="Kohler A."/>
            <person name="Grigoriev I.V."/>
            <person name="Martin F.M."/>
            <person name="Hacquard S."/>
        </authorList>
    </citation>
    <scope>NUCLEOTIDE SEQUENCE</scope>
    <source>
        <strain evidence="2">MPI-CAGE-AT-0016</strain>
    </source>
</reference>
<organism evidence="2 3">
    <name type="scientific">Plectosphaerella cucumerina</name>
    <dbReference type="NCBI Taxonomy" id="40658"/>
    <lineage>
        <taxon>Eukaryota</taxon>
        <taxon>Fungi</taxon>
        <taxon>Dikarya</taxon>
        <taxon>Ascomycota</taxon>
        <taxon>Pezizomycotina</taxon>
        <taxon>Sordariomycetes</taxon>
        <taxon>Hypocreomycetidae</taxon>
        <taxon>Glomerellales</taxon>
        <taxon>Plectosphaerellaceae</taxon>
        <taxon>Plectosphaerella</taxon>
    </lineage>
</organism>
<dbReference type="PANTHER" id="PTHR38166">
    <property type="entry name" value="C2H2-TYPE DOMAIN-CONTAINING PROTEIN-RELATED"/>
    <property type="match status" value="1"/>
</dbReference>
<feature type="compositionally biased region" description="Basic and acidic residues" evidence="1">
    <location>
        <begin position="352"/>
        <end position="363"/>
    </location>
</feature>
<feature type="compositionally biased region" description="Basic residues" evidence="1">
    <location>
        <begin position="502"/>
        <end position="511"/>
    </location>
</feature>
<dbReference type="EMBL" id="JAGPXD010000003">
    <property type="protein sequence ID" value="KAH7363181.1"/>
    <property type="molecule type" value="Genomic_DNA"/>
</dbReference>
<evidence type="ECO:0000256" key="1">
    <source>
        <dbReference type="SAM" id="MobiDB-lite"/>
    </source>
</evidence>
<gene>
    <name evidence="2" type="ORF">B0T11DRAFT_282229</name>
</gene>
<comment type="caution">
    <text evidence="2">The sequence shown here is derived from an EMBL/GenBank/DDBJ whole genome shotgun (WGS) entry which is preliminary data.</text>
</comment>